<dbReference type="GO" id="GO:0016787">
    <property type="term" value="F:hydrolase activity"/>
    <property type="evidence" value="ECO:0007669"/>
    <property type="project" value="UniProtKB-KW"/>
</dbReference>
<keyword evidence="2" id="KW-0378">Hydrolase</keyword>
<protein>
    <submittedName>
        <fullName evidence="4">Uncharacterized protein</fullName>
    </submittedName>
</protein>
<dbReference type="Gene3D" id="3.10.450.30">
    <property type="entry name" value="Microbial ribonucleases"/>
    <property type="match status" value="1"/>
</dbReference>
<keyword evidence="1" id="KW-0540">Nuclease</keyword>
<accession>A0AAN7B060</accession>
<reference evidence="4" key="2">
    <citation type="submission" date="2023-05" db="EMBL/GenBank/DDBJ databases">
        <authorList>
            <consortium name="Lawrence Berkeley National Laboratory"/>
            <person name="Steindorff A."/>
            <person name="Hensen N."/>
            <person name="Bonometti L."/>
            <person name="Westerberg I."/>
            <person name="Brannstrom I.O."/>
            <person name="Guillou S."/>
            <person name="Cros-Aarteil S."/>
            <person name="Calhoun S."/>
            <person name="Haridas S."/>
            <person name="Kuo A."/>
            <person name="Mondo S."/>
            <person name="Pangilinan J."/>
            <person name="Riley R."/>
            <person name="Labutti K."/>
            <person name="Andreopoulos B."/>
            <person name="Lipzen A."/>
            <person name="Chen C."/>
            <person name="Yanf M."/>
            <person name="Daum C."/>
            <person name="Ng V."/>
            <person name="Clum A."/>
            <person name="Ohm R."/>
            <person name="Martin F."/>
            <person name="Silar P."/>
            <person name="Natvig D."/>
            <person name="Lalanne C."/>
            <person name="Gautier V."/>
            <person name="Ament-Velasquez S.L."/>
            <person name="Kruys A."/>
            <person name="Hutchinson M.I."/>
            <person name="Powell A.J."/>
            <person name="Barry K."/>
            <person name="Miller A.N."/>
            <person name="Grigoriev I.V."/>
            <person name="Debuchy R."/>
            <person name="Gladieux P."/>
            <person name="Thoren M.H."/>
            <person name="Johannesson H."/>
        </authorList>
    </citation>
    <scope>NUCLEOTIDE SEQUENCE</scope>
    <source>
        <strain evidence="4">CBS 315.58</strain>
    </source>
</reference>
<dbReference type="Pfam" id="PF00545">
    <property type="entry name" value="Ribonuclease"/>
    <property type="match status" value="1"/>
</dbReference>
<keyword evidence="3" id="KW-0732">Signal</keyword>
<evidence type="ECO:0000256" key="3">
    <source>
        <dbReference type="SAM" id="SignalP"/>
    </source>
</evidence>
<evidence type="ECO:0000313" key="4">
    <source>
        <dbReference type="EMBL" id="KAK4204967.1"/>
    </source>
</evidence>
<organism evidence="4 5">
    <name type="scientific">Triangularia verruculosa</name>
    <dbReference type="NCBI Taxonomy" id="2587418"/>
    <lineage>
        <taxon>Eukaryota</taxon>
        <taxon>Fungi</taxon>
        <taxon>Dikarya</taxon>
        <taxon>Ascomycota</taxon>
        <taxon>Pezizomycotina</taxon>
        <taxon>Sordariomycetes</taxon>
        <taxon>Sordariomycetidae</taxon>
        <taxon>Sordariales</taxon>
        <taxon>Podosporaceae</taxon>
        <taxon>Triangularia</taxon>
    </lineage>
</organism>
<dbReference type="InterPro" id="IPR016191">
    <property type="entry name" value="Ribonuclease/ribotoxin"/>
</dbReference>
<dbReference type="SUPFAM" id="SSF53933">
    <property type="entry name" value="Microbial ribonucleases"/>
    <property type="match status" value="1"/>
</dbReference>
<feature type="signal peptide" evidence="3">
    <location>
        <begin position="1"/>
        <end position="21"/>
    </location>
</feature>
<reference evidence="4" key="1">
    <citation type="journal article" date="2023" name="Mol. Phylogenet. Evol.">
        <title>Genome-scale phylogeny and comparative genomics of the fungal order Sordariales.</title>
        <authorList>
            <person name="Hensen N."/>
            <person name="Bonometti L."/>
            <person name="Westerberg I."/>
            <person name="Brannstrom I.O."/>
            <person name="Guillou S."/>
            <person name="Cros-Aarteil S."/>
            <person name="Calhoun S."/>
            <person name="Haridas S."/>
            <person name="Kuo A."/>
            <person name="Mondo S."/>
            <person name="Pangilinan J."/>
            <person name="Riley R."/>
            <person name="LaButti K."/>
            <person name="Andreopoulos B."/>
            <person name="Lipzen A."/>
            <person name="Chen C."/>
            <person name="Yan M."/>
            <person name="Daum C."/>
            <person name="Ng V."/>
            <person name="Clum A."/>
            <person name="Steindorff A."/>
            <person name="Ohm R.A."/>
            <person name="Martin F."/>
            <person name="Silar P."/>
            <person name="Natvig D.O."/>
            <person name="Lalanne C."/>
            <person name="Gautier V."/>
            <person name="Ament-Velasquez S.L."/>
            <person name="Kruys A."/>
            <person name="Hutchinson M.I."/>
            <person name="Powell A.J."/>
            <person name="Barry K."/>
            <person name="Miller A.N."/>
            <person name="Grigoriev I.V."/>
            <person name="Debuchy R."/>
            <person name="Gladieux P."/>
            <person name="Hiltunen Thoren M."/>
            <person name="Johannesson H."/>
        </authorList>
    </citation>
    <scope>NUCLEOTIDE SEQUENCE</scope>
    <source>
        <strain evidence="4">CBS 315.58</strain>
    </source>
</reference>
<proteinExistence type="predicted"/>
<keyword evidence="5" id="KW-1185">Reference proteome</keyword>
<dbReference type="EMBL" id="MU863879">
    <property type="protein sequence ID" value="KAK4204967.1"/>
    <property type="molecule type" value="Genomic_DNA"/>
</dbReference>
<evidence type="ECO:0000313" key="5">
    <source>
        <dbReference type="Proteomes" id="UP001303160"/>
    </source>
</evidence>
<gene>
    <name evidence="4" type="ORF">QBC40DRAFT_75197</name>
</gene>
<dbReference type="Proteomes" id="UP001303160">
    <property type="component" value="Unassembled WGS sequence"/>
</dbReference>
<comment type="caution">
    <text evidence="4">The sequence shown here is derived from an EMBL/GenBank/DDBJ whole genome shotgun (WGS) entry which is preliminary data.</text>
</comment>
<evidence type="ECO:0000256" key="2">
    <source>
        <dbReference type="ARBA" id="ARBA00022801"/>
    </source>
</evidence>
<name>A0AAN7B060_9PEZI</name>
<sequence>MRFTSTAALATVLGLYRVAHSADSDGGFLDPDAYQQPGGLQHPIVEDNHLVESSGQNSSAPGIAFVPPVYCLSQNAAHAALPPGPFIRRCTVIARHPTVTIDQAHIEAATRRAIACPDPDNHCNCVSSAGQQYPRRYMNGDNFFPDYHQYCEYPLKNEQNPNTQFCNGGAGIYRLVYRKAAGQANTFEWVGVIYHPNPQTFVLCTP</sequence>
<dbReference type="GO" id="GO:0004521">
    <property type="term" value="F:RNA endonuclease activity"/>
    <property type="evidence" value="ECO:0007669"/>
    <property type="project" value="InterPro"/>
</dbReference>
<evidence type="ECO:0000256" key="1">
    <source>
        <dbReference type="ARBA" id="ARBA00022722"/>
    </source>
</evidence>
<dbReference type="GO" id="GO:0003723">
    <property type="term" value="F:RNA binding"/>
    <property type="evidence" value="ECO:0007669"/>
    <property type="project" value="InterPro"/>
</dbReference>
<dbReference type="InterPro" id="IPR000026">
    <property type="entry name" value="N1-like"/>
</dbReference>
<feature type="chain" id="PRO_5043017839" evidence="3">
    <location>
        <begin position="22"/>
        <end position="206"/>
    </location>
</feature>
<dbReference type="AlphaFoldDB" id="A0AAN7B060"/>